<feature type="binding site" evidence="10">
    <location>
        <position position="11"/>
    </location>
    <ligand>
        <name>Mg(2+)</name>
        <dbReference type="ChEBI" id="CHEBI:18420"/>
    </ligand>
</feature>
<dbReference type="GO" id="GO:0046872">
    <property type="term" value="F:metal ion binding"/>
    <property type="evidence" value="ECO:0007669"/>
    <property type="project" value="UniProtKB-KW"/>
</dbReference>
<proteinExistence type="inferred from homology"/>
<feature type="binding site" evidence="10">
    <location>
        <position position="134"/>
    </location>
    <ligand>
        <name>Mg(2+)</name>
        <dbReference type="ChEBI" id="CHEBI:18420"/>
    </ligand>
</feature>
<dbReference type="EMBL" id="MAGO01000007">
    <property type="protein sequence ID" value="OCC15033.1"/>
    <property type="molecule type" value="Genomic_DNA"/>
</dbReference>
<reference evidence="11 12" key="1">
    <citation type="submission" date="2016-06" db="EMBL/GenBank/DDBJ databases">
        <title>Respiratory ammonification of nitrate coupled to the oxidation of elemental sulfur in deep-sea autotrophic thermophilic bacteria.</title>
        <authorList>
            <person name="Slobodkina G.B."/>
            <person name="Mardanov A.V."/>
            <person name="Ravin N.V."/>
            <person name="Frolova A.A."/>
            <person name="Viryasiv M.B."/>
            <person name="Chernyh N.A."/>
            <person name="Bonch-Osmolovskaya E.A."/>
            <person name="Slobodkin A.I."/>
        </authorList>
    </citation>
    <scope>NUCLEOTIDE SEQUENCE [LARGE SCALE GENOMIC DNA]</scope>
    <source>
        <strain evidence="11 12">S69</strain>
    </source>
</reference>
<keyword evidence="10" id="KW-0460">Magnesium</keyword>
<sequence length="193" mass="21733">MGKNAVFLDRDGTIIEDVNYLSDLRDITWIKGAKESIKALNEAGYQVVIVTNQSGIARGLLDESLLQRVHQAINDDLRHLGAHIDAFYYCPHHPDIGSPQYKKICSCRKPEPGLIYQASQDMDIDLERSFLIGDNLRDIEAGLRAGLTPILVLTGKGKDFKERILTVPTYKSIKIFPSIVEATRWILTSTWCF</sequence>
<comment type="cofactor">
    <cofactor evidence="10">
        <name>Mg(2+)</name>
        <dbReference type="ChEBI" id="CHEBI:18420"/>
    </cofactor>
</comment>
<evidence type="ECO:0000256" key="10">
    <source>
        <dbReference type="PIRSR" id="PIRSR004682-4"/>
    </source>
</evidence>
<name>A0A1B9F590_9BACT</name>
<keyword evidence="4 7" id="KW-0378">Hydrolase</keyword>
<evidence type="ECO:0000256" key="3">
    <source>
        <dbReference type="ARBA" id="ARBA00022723"/>
    </source>
</evidence>
<comment type="caution">
    <text evidence="11">The sequence shown here is derived from an EMBL/GenBank/DDBJ whole genome shotgun (WGS) entry which is preliminary data.</text>
</comment>
<evidence type="ECO:0000256" key="1">
    <source>
        <dbReference type="ARBA" id="ARBA00004496"/>
    </source>
</evidence>
<accession>A0A1B9F590</accession>
<feature type="binding site" evidence="10">
    <location>
        <position position="107"/>
    </location>
    <ligand>
        <name>Zn(2+)</name>
        <dbReference type="ChEBI" id="CHEBI:29105"/>
    </ligand>
</feature>
<dbReference type="InterPro" id="IPR006543">
    <property type="entry name" value="Histidinol-phos"/>
</dbReference>
<dbReference type="InterPro" id="IPR006357">
    <property type="entry name" value="HAD-SF_hydro_IIA"/>
</dbReference>
<gene>
    <name evidence="11" type="ORF">DBT_1519</name>
</gene>
<evidence type="ECO:0000313" key="12">
    <source>
        <dbReference type="Proteomes" id="UP000093080"/>
    </source>
</evidence>
<keyword evidence="5 7" id="KW-0119">Carbohydrate metabolism</keyword>
<organism evidence="11 12">
    <name type="scientific">Dissulfuribacter thermophilus</name>
    <dbReference type="NCBI Taxonomy" id="1156395"/>
    <lineage>
        <taxon>Bacteria</taxon>
        <taxon>Pseudomonadati</taxon>
        <taxon>Thermodesulfobacteriota</taxon>
        <taxon>Dissulfuribacteria</taxon>
        <taxon>Dissulfuribacterales</taxon>
        <taxon>Dissulfuribacteraceae</taxon>
        <taxon>Dissulfuribacter</taxon>
    </lineage>
</organism>
<dbReference type="InterPro" id="IPR004446">
    <property type="entry name" value="Heptose_bisP_phosphatase"/>
</dbReference>
<keyword evidence="12" id="KW-1185">Reference proteome</keyword>
<feature type="active site" description="Nucleophile" evidence="8">
    <location>
        <position position="9"/>
    </location>
</feature>
<dbReference type="NCBIfam" id="TIGR01662">
    <property type="entry name" value="HAD-SF-IIIA"/>
    <property type="match status" value="1"/>
</dbReference>
<dbReference type="InterPro" id="IPR023214">
    <property type="entry name" value="HAD_sf"/>
</dbReference>
<dbReference type="NCBIfam" id="TIGR01656">
    <property type="entry name" value="Histidinol-ppas"/>
    <property type="match status" value="1"/>
</dbReference>
<evidence type="ECO:0000256" key="2">
    <source>
        <dbReference type="ARBA" id="ARBA00022490"/>
    </source>
</evidence>
<dbReference type="STRING" id="1156395.DBT_1519"/>
<dbReference type="PATRIC" id="fig|1156395.6.peg.1532"/>
<protein>
    <recommendedName>
        <fullName evidence="6 7">D,D-heptose 1,7-bisphosphate phosphatase</fullName>
        <ecNumber evidence="7">3.1.3.-</ecNumber>
    </recommendedName>
</protein>
<dbReference type="CDD" id="cd07503">
    <property type="entry name" value="HAD_HisB-N"/>
    <property type="match status" value="1"/>
</dbReference>
<dbReference type="EC" id="3.1.3.-" evidence="7"/>
<evidence type="ECO:0000256" key="9">
    <source>
        <dbReference type="PIRSR" id="PIRSR004682-3"/>
    </source>
</evidence>
<dbReference type="Pfam" id="PF13344">
    <property type="entry name" value="Hydrolase_6"/>
    <property type="match status" value="1"/>
</dbReference>
<feature type="site" description="Contributes to substrate recognition" evidence="9">
    <location>
        <position position="108"/>
    </location>
</feature>
<comment type="cofactor">
    <cofactor evidence="10">
        <name>Zn(2+)</name>
        <dbReference type="ChEBI" id="CHEBI:29105"/>
    </cofactor>
</comment>
<dbReference type="GO" id="GO:0016791">
    <property type="term" value="F:phosphatase activity"/>
    <property type="evidence" value="ECO:0007669"/>
    <property type="project" value="InterPro"/>
</dbReference>
<dbReference type="SUPFAM" id="SSF56784">
    <property type="entry name" value="HAD-like"/>
    <property type="match status" value="1"/>
</dbReference>
<dbReference type="PIRSF" id="PIRSF004682">
    <property type="entry name" value="GmhB"/>
    <property type="match status" value="1"/>
</dbReference>
<dbReference type="AlphaFoldDB" id="A0A1B9F590"/>
<feature type="active site" description="Nucleophile" evidence="8">
    <location>
        <position position="11"/>
    </location>
</feature>
<dbReference type="PANTHER" id="PTHR42891">
    <property type="entry name" value="D-GLYCERO-BETA-D-MANNO-HEPTOSE-1,7-BISPHOSPHATE 7-PHOSPHATASE"/>
    <property type="match status" value="1"/>
</dbReference>
<dbReference type="GO" id="GO:0005975">
    <property type="term" value="P:carbohydrate metabolic process"/>
    <property type="evidence" value="ECO:0007669"/>
    <property type="project" value="InterPro"/>
</dbReference>
<dbReference type="InterPro" id="IPR036412">
    <property type="entry name" value="HAD-like_sf"/>
</dbReference>
<keyword evidence="3 10" id="KW-0479">Metal-binding</keyword>
<dbReference type="RefSeq" id="WP_067618429.1">
    <property type="nucleotide sequence ID" value="NZ_MAGO01000007.1"/>
</dbReference>
<keyword evidence="10" id="KW-0862">Zinc</keyword>
<feature type="binding site" evidence="10">
    <location>
        <position position="92"/>
    </location>
    <ligand>
        <name>Zn(2+)</name>
        <dbReference type="ChEBI" id="CHEBI:29105"/>
    </ligand>
</feature>
<keyword evidence="2 7" id="KW-0963">Cytoplasm</keyword>
<dbReference type="InterPro" id="IPR006549">
    <property type="entry name" value="HAD-SF_hydro_IIIA"/>
</dbReference>
<dbReference type="Proteomes" id="UP000093080">
    <property type="component" value="Unassembled WGS sequence"/>
</dbReference>
<evidence type="ECO:0000256" key="5">
    <source>
        <dbReference type="ARBA" id="ARBA00023277"/>
    </source>
</evidence>
<feature type="binding site" evidence="10">
    <location>
        <position position="9"/>
    </location>
    <ligand>
        <name>Mg(2+)</name>
        <dbReference type="ChEBI" id="CHEBI:18420"/>
    </ligand>
</feature>
<evidence type="ECO:0000256" key="4">
    <source>
        <dbReference type="ARBA" id="ARBA00022801"/>
    </source>
</evidence>
<dbReference type="GO" id="GO:0005737">
    <property type="term" value="C:cytoplasm"/>
    <property type="evidence" value="ECO:0007669"/>
    <property type="project" value="UniProtKB-SubCell"/>
</dbReference>
<feature type="binding site" evidence="10">
    <location>
        <position position="90"/>
    </location>
    <ligand>
        <name>Zn(2+)</name>
        <dbReference type="ChEBI" id="CHEBI:29105"/>
    </ligand>
</feature>
<evidence type="ECO:0000313" key="11">
    <source>
        <dbReference type="EMBL" id="OCC15033.1"/>
    </source>
</evidence>
<feature type="site" description="Stabilizes the phosphoryl group" evidence="9">
    <location>
        <position position="51"/>
    </location>
</feature>
<feature type="binding site" evidence="10">
    <location>
        <position position="105"/>
    </location>
    <ligand>
        <name>Zn(2+)</name>
        <dbReference type="ChEBI" id="CHEBI:29105"/>
    </ligand>
</feature>
<dbReference type="Gene3D" id="3.40.50.1000">
    <property type="entry name" value="HAD superfamily/HAD-like"/>
    <property type="match status" value="1"/>
</dbReference>
<dbReference type="Pfam" id="PF13242">
    <property type="entry name" value="Hydrolase_like"/>
    <property type="match status" value="1"/>
</dbReference>
<evidence type="ECO:0000256" key="8">
    <source>
        <dbReference type="PIRSR" id="PIRSR004682-1"/>
    </source>
</evidence>
<feature type="site" description="Stabilizes the phosphoryl group" evidence="9">
    <location>
        <position position="109"/>
    </location>
</feature>
<dbReference type="PANTHER" id="PTHR42891:SF1">
    <property type="entry name" value="D-GLYCERO-BETA-D-MANNO-HEPTOSE-1,7-BISPHOSPHATE 7-PHOSPHATASE"/>
    <property type="match status" value="1"/>
</dbReference>
<comment type="subcellular location">
    <subcellularLocation>
        <location evidence="1 7">Cytoplasm</location>
    </subcellularLocation>
</comment>
<comment type="similarity">
    <text evidence="7">Belongs to the gmhB family.</text>
</comment>
<evidence type="ECO:0000256" key="7">
    <source>
        <dbReference type="PIRNR" id="PIRNR004682"/>
    </source>
</evidence>
<evidence type="ECO:0000256" key="6">
    <source>
        <dbReference type="ARBA" id="ARBA00031828"/>
    </source>
</evidence>